<keyword evidence="10" id="KW-1185">Reference proteome</keyword>
<accession>A0A7J0BPN8</accession>
<evidence type="ECO:0000259" key="8">
    <source>
        <dbReference type="PROSITE" id="PS50903"/>
    </source>
</evidence>
<dbReference type="InterPro" id="IPR024935">
    <property type="entry name" value="Rubredoxin_dom"/>
</dbReference>
<reference evidence="9 10" key="1">
    <citation type="submission" date="2020-05" db="EMBL/GenBank/DDBJ databases">
        <title>Draft genome sequence of Desulfovibrio psychrotolerans JS1T.</title>
        <authorList>
            <person name="Ueno A."/>
            <person name="Tamazawa S."/>
            <person name="Tamamura S."/>
            <person name="Murakami T."/>
            <person name="Kiyama T."/>
            <person name="Inomata H."/>
            <person name="Amano Y."/>
            <person name="Miyakawa K."/>
            <person name="Tamaki H."/>
            <person name="Naganuma T."/>
            <person name="Kaneko K."/>
        </authorList>
    </citation>
    <scope>NUCLEOTIDE SEQUENCE [LARGE SCALE GENOMIC DNA]</scope>
    <source>
        <strain evidence="9 10">JS1</strain>
    </source>
</reference>
<proteinExistence type="inferred from homology"/>
<name>A0A7J0BPN8_9BACT</name>
<evidence type="ECO:0000313" key="10">
    <source>
        <dbReference type="Proteomes" id="UP000503820"/>
    </source>
</evidence>
<dbReference type="RefSeq" id="WP_174408358.1">
    <property type="nucleotide sequence ID" value="NZ_BLVP01000001.1"/>
</dbReference>
<comment type="cofactor">
    <cofactor evidence="1 7">
        <name>Fe(3+)</name>
        <dbReference type="ChEBI" id="CHEBI:29034"/>
    </cofactor>
</comment>
<evidence type="ECO:0000256" key="4">
    <source>
        <dbReference type="ARBA" id="ARBA00022723"/>
    </source>
</evidence>
<keyword evidence="3" id="KW-0813">Transport</keyword>
<gene>
    <name evidence="9" type="primary">rdl</name>
    <name evidence="9" type="ORF">DSM19430T_03470</name>
</gene>
<evidence type="ECO:0000256" key="2">
    <source>
        <dbReference type="ARBA" id="ARBA00002360"/>
    </source>
</evidence>
<protein>
    <recommendedName>
        <fullName evidence="7">Rubredoxin</fullName>
    </recommendedName>
</protein>
<dbReference type="GO" id="GO:0043448">
    <property type="term" value="P:alkane catabolic process"/>
    <property type="evidence" value="ECO:0007669"/>
    <property type="project" value="TreeGrafter"/>
</dbReference>
<dbReference type="InterPro" id="IPR018527">
    <property type="entry name" value="Rubredoxin_Fe_BS"/>
</dbReference>
<dbReference type="PROSITE" id="PS50903">
    <property type="entry name" value="RUBREDOXIN_LIKE"/>
    <property type="match status" value="1"/>
</dbReference>
<comment type="caution">
    <text evidence="9">The sequence shown here is derived from an EMBL/GenBank/DDBJ whole genome shotgun (WGS) entry which is preliminary data.</text>
</comment>
<comment type="similarity">
    <text evidence="7">Belongs to the rubredoxin family.</text>
</comment>
<dbReference type="InterPro" id="IPR024934">
    <property type="entry name" value="Rubredoxin-like_dom"/>
</dbReference>
<keyword evidence="5 7" id="KW-0249">Electron transport</keyword>
<sequence length="72" mass="7830">MAKPEEMYQCQTTNCGYIYNPDKGDRKGKVPAGTAFADLPESWRCPICGGTKKCFRPLAGPGSAREVTCETP</sequence>
<dbReference type="PRINTS" id="PR00163">
    <property type="entry name" value="RUBREDOXIN"/>
</dbReference>
<dbReference type="CDD" id="cd00730">
    <property type="entry name" value="rubredoxin"/>
    <property type="match status" value="1"/>
</dbReference>
<dbReference type="EMBL" id="BLVP01000001">
    <property type="protein sequence ID" value="GFM35663.1"/>
    <property type="molecule type" value="Genomic_DNA"/>
</dbReference>
<feature type="domain" description="Rubredoxin-like" evidence="8">
    <location>
        <begin position="7"/>
        <end position="58"/>
    </location>
</feature>
<dbReference type="GO" id="GO:0005506">
    <property type="term" value="F:iron ion binding"/>
    <property type="evidence" value="ECO:0007669"/>
    <property type="project" value="UniProtKB-UniRule"/>
</dbReference>
<dbReference type="SUPFAM" id="SSF57802">
    <property type="entry name" value="Rubredoxin-like"/>
    <property type="match status" value="1"/>
</dbReference>
<evidence type="ECO:0000256" key="7">
    <source>
        <dbReference type="RuleBase" id="RU003820"/>
    </source>
</evidence>
<keyword evidence="6 7" id="KW-0408">Iron</keyword>
<dbReference type="GO" id="GO:0009055">
    <property type="term" value="F:electron transfer activity"/>
    <property type="evidence" value="ECO:0007669"/>
    <property type="project" value="TreeGrafter"/>
</dbReference>
<evidence type="ECO:0000256" key="1">
    <source>
        <dbReference type="ARBA" id="ARBA00001965"/>
    </source>
</evidence>
<dbReference type="PROSITE" id="PS00202">
    <property type="entry name" value="RUBREDOXIN"/>
    <property type="match status" value="1"/>
</dbReference>
<dbReference type="Proteomes" id="UP000503820">
    <property type="component" value="Unassembled WGS sequence"/>
</dbReference>
<evidence type="ECO:0000313" key="9">
    <source>
        <dbReference type="EMBL" id="GFM35663.1"/>
    </source>
</evidence>
<dbReference type="InterPro" id="IPR050526">
    <property type="entry name" value="Rubredoxin_ET"/>
</dbReference>
<dbReference type="PANTHER" id="PTHR47627:SF1">
    <property type="entry name" value="RUBREDOXIN-1-RELATED"/>
    <property type="match status" value="1"/>
</dbReference>
<keyword evidence="4 7" id="KW-0479">Metal-binding</keyword>
<dbReference type="Gene3D" id="2.20.28.10">
    <property type="match status" value="1"/>
</dbReference>
<dbReference type="Pfam" id="PF00301">
    <property type="entry name" value="Rubredoxin"/>
    <property type="match status" value="1"/>
</dbReference>
<evidence type="ECO:0000256" key="3">
    <source>
        <dbReference type="ARBA" id="ARBA00022448"/>
    </source>
</evidence>
<organism evidence="9 10">
    <name type="scientific">Desulfovibrio psychrotolerans</name>
    <dbReference type="NCBI Taxonomy" id="415242"/>
    <lineage>
        <taxon>Bacteria</taxon>
        <taxon>Pseudomonadati</taxon>
        <taxon>Thermodesulfobacteriota</taxon>
        <taxon>Desulfovibrionia</taxon>
        <taxon>Desulfovibrionales</taxon>
        <taxon>Desulfovibrionaceae</taxon>
        <taxon>Desulfovibrio</taxon>
    </lineage>
</organism>
<evidence type="ECO:0000256" key="5">
    <source>
        <dbReference type="ARBA" id="ARBA00022982"/>
    </source>
</evidence>
<evidence type="ECO:0000256" key="6">
    <source>
        <dbReference type="ARBA" id="ARBA00023004"/>
    </source>
</evidence>
<dbReference type="AlphaFoldDB" id="A0A7J0BPN8"/>
<comment type="function">
    <text evidence="2">Rubredoxin is a small nonheme, iron protein lacking acid-labile sulfide. Its single Fe, chelated to 4 Cys, functions as an electron acceptor and may also stabilize the conformation of the molecule.</text>
</comment>
<dbReference type="PANTHER" id="PTHR47627">
    <property type="entry name" value="RUBREDOXIN"/>
    <property type="match status" value="1"/>
</dbReference>